<name>A0AAN9RU08_PSOTE</name>
<evidence type="ECO:0000313" key="1">
    <source>
        <dbReference type="EMBL" id="KAK7383197.1"/>
    </source>
</evidence>
<dbReference type="EMBL" id="JAYMYS010000008">
    <property type="protein sequence ID" value="KAK7383197.1"/>
    <property type="molecule type" value="Genomic_DNA"/>
</dbReference>
<sequence length="68" mass="7940">MVRLQQGCQEFSAVDHCLIEFVNRNDQSWILKSEFLYSGFLVDEYVHQGLFFPLAFLKCEIGNLLIIL</sequence>
<proteinExistence type="predicted"/>
<reference evidence="1 2" key="1">
    <citation type="submission" date="2024-01" db="EMBL/GenBank/DDBJ databases">
        <title>The genomes of 5 underutilized Papilionoideae crops provide insights into root nodulation and disease resistanc.</title>
        <authorList>
            <person name="Jiang F."/>
        </authorList>
    </citation>
    <scope>NUCLEOTIDE SEQUENCE [LARGE SCALE GENOMIC DNA]</scope>
    <source>
        <strain evidence="1">DUOXIRENSHENG_FW03</strain>
        <tissue evidence="1">Leaves</tissue>
    </source>
</reference>
<keyword evidence="2" id="KW-1185">Reference proteome</keyword>
<gene>
    <name evidence="1" type="ORF">VNO78_28870</name>
</gene>
<dbReference type="AlphaFoldDB" id="A0AAN9RU08"/>
<protein>
    <submittedName>
        <fullName evidence="1">Uncharacterized protein</fullName>
    </submittedName>
</protein>
<accession>A0AAN9RU08</accession>
<organism evidence="1 2">
    <name type="scientific">Psophocarpus tetragonolobus</name>
    <name type="common">Winged bean</name>
    <name type="synonym">Dolichos tetragonolobus</name>
    <dbReference type="NCBI Taxonomy" id="3891"/>
    <lineage>
        <taxon>Eukaryota</taxon>
        <taxon>Viridiplantae</taxon>
        <taxon>Streptophyta</taxon>
        <taxon>Embryophyta</taxon>
        <taxon>Tracheophyta</taxon>
        <taxon>Spermatophyta</taxon>
        <taxon>Magnoliopsida</taxon>
        <taxon>eudicotyledons</taxon>
        <taxon>Gunneridae</taxon>
        <taxon>Pentapetalae</taxon>
        <taxon>rosids</taxon>
        <taxon>fabids</taxon>
        <taxon>Fabales</taxon>
        <taxon>Fabaceae</taxon>
        <taxon>Papilionoideae</taxon>
        <taxon>50 kb inversion clade</taxon>
        <taxon>NPAAA clade</taxon>
        <taxon>indigoferoid/millettioid clade</taxon>
        <taxon>Phaseoleae</taxon>
        <taxon>Psophocarpus</taxon>
    </lineage>
</organism>
<dbReference type="Proteomes" id="UP001386955">
    <property type="component" value="Unassembled WGS sequence"/>
</dbReference>
<comment type="caution">
    <text evidence="1">The sequence shown here is derived from an EMBL/GenBank/DDBJ whole genome shotgun (WGS) entry which is preliminary data.</text>
</comment>
<evidence type="ECO:0000313" key="2">
    <source>
        <dbReference type="Proteomes" id="UP001386955"/>
    </source>
</evidence>